<dbReference type="Gene3D" id="2.40.50.100">
    <property type="match status" value="1"/>
</dbReference>
<dbReference type="SUPFAM" id="SSF111369">
    <property type="entry name" value="HlyD-like secretion proteins"/>
    <property type="match status" value="1"/>
</dbReference>
<dbReference type="Gene3D" id="1.10.287.470">
    <property type="entry name" value="Helix hairpin bin"/>
    <property type="match status" value="1"/>
</dbReference>
<dbReference type="Proteomes" id="UP000010816">
    <property type="component" value="Chromosome"/>
</dbReference>
<dbReference type="PANTHER" id="PTHR30469">
    <property type="entry name" value="MULTIDRUG RESISTANCE PROTEIN MDTA"/>
    <property type="match status" value="1"/>
</dbReference>
<dbReference type="GO" id="GO:1990281">
    <property type="term" value="C:efflux pump complex"/>
    <property type="evidence" value="ECO:0007669"/>
    <property type="project" value="TreeGrafter"/>
</dbReference>
<dbReference type="eggNOG" id="COG0845">
    <property type="taxonomic scope" value="Bacteria"/>
</dbReference>
<accession>L0GVJ1</accession>
<sequence length="426" mass="46191">MRSTFKIALPLLIIAAGIGAFALLKSTRPEPEPPTVHERVWRVEVERAEARRLAPELELYGRVETSDLLKAAASAPAWVAAVAVRDGDRVTADEVLVRLDERDFRPRIAQAEARLAELEAEIASERNRRETDRRALEQERQLLAIARDGVQRQQRLMTQKLGAEQALDEAEQAEAMQALAVSNREMGLADHPSRLQALEARLADARARLDELLLELERATVRAPYDGVVTGVEVTEGDQVAEGDVLVSLYALERLEVRARIPAAYQAELLAALRAGEPLMAVAEVGGASLGLALDRVAGEADPSGVDGLFRIVGDPARLRLGQLLTLRLARQARPETFAVPFRAVYGNGRLYLVRDGRLAGIDVEVLGERRLEGGGERLLVRSPRIASGDRILTTHLPNAVDGLAIEVVGDAGEPPGGVAEPAPGR</sequence>
<dbReference type="Gene3D" id="2.40.30.170">
    <property type="match status" value="1"/>
</dbReference>
<dbReference type="STRING" id="765912.Thimo_0538"/>
<keyword evidence="3" id="KW-1185">Reference proteome</keyword>
<dbReference type="GO" id="GO:0015562">
    <property type="term" value="F:efflux transmembrane transporter activity"/>
    <property type="evidence" value="ECO:0007669"/>
    <property type="project" value="TreeGrafter"/>
</dbReference>
<dbReference type="AlphaFoldDB" id="L0GVJ1"/>
<evidence type="ECO:0000313" key="2">
    <source>
        <dbReference type="EMBL" id="AGA89390.1"/>
    </source>
</evidence>
<dbReference type="EMBL" id="CP003051">
    <property type="protein sequence ID" value="AGA89390.1"/>
    <property type="molecule type" value="Genomic_DNA"/>
</dbReference>
<dbReference type="HOGENOM" id="CLU_018816_18_4_6"/>
<protein>
    <submittedName>
        <fullName evidence="2">Multidrug resistance efflux pump</fullName>
    </submittedName>
</protein>
<name>L0GVJ1_9GAMM</name>
<feature type="coiled-coil region" evidence="1">
    <location>
        <begin position="108"/>
        <end position="222"/>
    </location>
</feature>
<dbReference type="RefSeq" id="WP_015279538.1">
    <property type="nucleotide sequence ID" value="NC_019940.1"/>
</dbReference>
<dbReference type="OrthoDB" id="8524475at2"/>
<evidence type="ECO:0000313" key="3">
    <source>
        <dbReference type="Proteomes" id="UP000010816"/>
    </source>
</evidence>
<organism evidence="2 3">
    <name type="scientific">Thioflavicoccus mobilis 8321</name>
    <dbReference type="NCBI Taxonomy" id="765912"/>
    <lineage>
        <taxon>Bacteria</taxon>
        <taxon>Pseudomonadati</taxon>
        <taxon>Pseudomonadota</taxon>
        <taxon>Gammaproteobacteria</taxon>
        <taxon>Chromatiales</taxon>
        <taxon>Chromatiaceae</taxon>
        <taxon>Thioflavicoccus</taxon>
    </lineage>
</organism>
<keyword evidence="1" id="KW-0175">Coiled coil</keyword>
<proteinExistence type="predicted"/>
<gene>
    <name evidence="2" type="ORF">Thimo_0538</name>
</gene>
<dbReference type="PANTHER" id="PTHR30469:SF15">
    <property type="entry name" value="HLYD FAMILY OF SECRETION PROTEINS"/>
    <property type="match status" value="1"/>
</dbReference>
<reference evidence="2 3" key="1">
    <citation type="submission" date="2011-09" db="EMBL/GenBank/DDBJ databases">
        <title>Complete sequence of chromosome of Thioflavicoccus mobilis 8321.</title>
        <authorList>
            <consortium name="US DOE Joint Genome Institute"/>
            <person name="Lucas S."/>
            <person name="Han J."/>
            <person name="Lapidus A."/>
            <person name="Cheng J.-F."/>
            <person name="Goodwin L."/>
            <person name="Pitluck S."/>
            <person name="Peters L."/>
            <person name="Ovchinnikova G."/>
            <person name="Lu M."/>
            <person name="Detter J.C."/>
            <person name="Han C."/>
            <person name="Tapia R."/>
            <person name="Land M."/>
            <person name="Hauser L."/>
            <person name="Kyrpides N."/>
            <person name="Ivanova N."/>
            <person name="Pagani I."/>
            <person name="Vogl K."/>
            <person name="Liu Z."/>
            <person name="Imhoff J."/>
            <person name="Thiel V."/>
            <person name="Frigaard N.-U."/>
            <person name="Bryant D."/>
            <person name="Woyke T."/>
        </authorList>
    </citation>
    <scope>NUCLEOTIDE SEQUENCE [LARGE SCALE GENOMIC DNA]</scope>
    <source>
        <strain evidence="2 3">8321</strain>
    </source>
</reference>
<dbReference type="KEGG" id="tmb:Thimo_0538"/>
<evidence type="ECO:0000256" key="1">
    <source>
        <dbReference type="SAM" id="Coils"/>
    </source>
</evidence>